<accession>A0A1Z4LIW0</accession>
<dbReference type="OrthoDB" id="9803224at2"/>
<dbReference type="PANTHER" id="PTHR23404">
    <property type="entry name" value="MOLYBDOPTERIN SYNTHASE RELATED"/>
    <property type="match status" value="1"/>
</dbReference>
<dbReference type="InterPro" id="IPR036563">
    <property type="entry name" value="MoaE_sf"/>
</dbReference>
<gene>
    <name evidence="1" type="ORF">NIES267_06410</name>
</gene>
<dbReference type="CDD" id="cd00756">
    <property type="entry name" value="MoaE"/>
    <property type="match status" value="1"/>
</dbReference>
<protein>
    <submittedName>
        <fullName evidence="1">Molybdopterin synthase subunit MoaE</fullName>
    </submittedName>
</protein>
<dbReference type="InterPro" id="IPR003448">
    <property type="entry name" value="Mopterin_biosynth_MoaE"/>
</dbReference>
<dbReference type="Proteomes" id="UP000218418">
    <property type="component" value="Chromosome"/>
</dbReference>
<dbReference type="SUPFAM" id="SSF54690">
    <property type="entry name" value="Molybdopterin synthase subunit MoaE"/>
    <property type="match status" value="1"/>
</dbReference>
<reference evidence="1 2" key="1">
    <citation type="submission" date="2017-06" db="EMBL/GenBank/DDBJ databases">
        <title>Genome sequencing of cyanobaciteial culture collection at National Institute for Environmental Studies (NIES).</title>
        <authorList>
            <person name="Hirose Y."/>
            <person name="Shimura Y."/>
            <person name="Fujisawa T."/>
            <person name="Nakamura Y."/>
            <person name="Kawachi M."/>
        </authorList>
    </citation>
    <scope>NUCLEOTIDE SEQUENCE [LARGE SCALE GENOMIC DNA]</scope>
    <source>
        <strain evidence="1 2">NIES-267</strain>
    </source>
</reference>
<evidence type="ECO:0000313" key="1">
    <source>
        <dbReference type="EMBL" id="BAY81166.1"/>
    </source>
</evidence>
<dbReference type="GO" id="GO:0006777">
    <property type="term" value="P:Mo-molybdopterin cofactor biosynthetic process"/>
    <property type="evidence" value="ECO:0007669"/>
    <property type="project" value="InterPro"/>
</dbReference>
<proteinExistence type="predicted"/>
<name>A0A1Z4LIW0_9CYAN</name>
<evidence type="ECO:0000313" key="2">
    <source>
        <dbReference type="Proteomes" id="UP000218418"/>
    </source>
</evidence>
<dbReference type="Gene3D" id="3.90.1170.40">
    <property type="entry name" value="Molybdopterin biosynthesis MoaE subunit"/>
    <property type="match status" value="1"/>
</dbReference>
<dbReference type="EMBL" id="AP018227">
    <property type="protein sequence ID" value="BAY81166.1"/>
    <property type="molecule type" value="Genomic_DNA"/>
</dbReference>
<dbReference type="Pfam" id="PF02391">
    <property type="entry name" value="MoaE"/>
    <property type="match status" value="1"/>
</dbReference>
<dbReference type="AlphaFoldDB" id="A0A1Z4LIW0"/>
<sequence>MNSFPSTTLNSAVKPKPGDNFAITFAPLSLPEAYNLADHPANGAIVVMSGTVRNQTDGIPVTSLEYQAYEPMAMRVFYQIAAEIRNKWTDTNRVIIHHRTGHLKIGEISVLVAVGCPHRSEAFEACRYAIDTLKHNAPIWKKEHNRDGSSNWVSIGACEEGEGERGREGEG</sequence>
<keyword evidence="2" id="KW-1185">Reference proteome</keyword>
<organism evidence="1 2">
    <name type="scientific">Calothrix parasitica NIES-267</name>
    <dbReference type="NCBI Taxonomy" id="1973488"/>
    <lineage>
        <taxon>Bacteria</taxon>
        <taxon>Bacillati</taxon>
        <taxon>Cyanobacteriota</taxon>
        <taxon>Cyanophyceae</taxon>
        <taxon>Nostocales</taxon>
        <taxon>Calotrichaceae</taxon>
        <taxon>Calothrix</taxon>
    </lineage>
</organism>